<evidence type="ECO:0000259" key="4">
    <source>
        <dbReference type="SMART" id="SM00043"/>
    </source>
</evidence>
<gene>
    <name evidence="5" type="ORF">V5N11_006450</name>
</gene>
<dbReference type="SUPFAM" id="SSF54403">
    <property type="entry name" value="Cystatin/monellin"/>
    <property type="match status" value="1"/>
</dbReference>
<dbReference type="InterPro" id="IPR000010">
    <property type="entry name" value="Cystatin_dom"/>
</dbReference>
<dbReference type="EMBL" id="JBANAX010000809">
    <property type="protein sequence ID" value="KAL1192814.1"/>
    <property type="molecule type" value="Genomic_DNA"/>
</dbReference>
<evidence type="ECO:0000313" key="5">
    <source>
        <dbReference type="EMBL" id="KAL1192814.1"/>
    </source>
</evidence>
<dbReference type="Gene3D" id="3.10.450.10">
    <property type="match status" value="1"/>
</dbReference>
<dbReference type="SMART" id="SM00043">
    <property type="entry name" value="CY"/>
    <property type="match status" value="1"/>
</dbReference>
<evidence type="ECO:0000256" key="3">
    <source>
        <dbReference type="SAM" id="MobiDB-lite"/>
    </source>
</evidence>
<comment type="caution">
    <text evidence="5">The sequence shown here is derived from an EMBL/GenBank/DDBJ whole genome shotgun (WGS) entry which is preliminary data.</text>
</comment>
<keyword evidence="6" id="KW-1185">Reference proteome</keyword>
<feature type="region of interest" description="Disordered" evidence="3">
    <location>
        <begin position="1"/>
        <end position="23"/>
    </location>
</feature>
<dbReference type="GO" id="GO:0004869">
    <property type="term" value="F:cysteine-type endopeptidase inhibitor activity"/>
    <property type="evidence" value="ECO:0007669"/>
    <property type="project" value="UniProtKB-KW"/>
</dbReference>
<evidence type="ECO:0000256" key="1">
    <source>
        <dbReference type="ARBA" id="ARBA00022690"/>
    </source>
</evidence>
<sequence length="111" mass="12564">MDASLDEKRVEEEGMKQQQDKGLSGHWFPIEDIKDPHLDVIAKFAISEFNKQNNSSLKFETVVSGDMQVVGGMNYRLVVDVSDGGSKTYEAEVYEQAWLYSKILTSFNPIN</sequence>
<dbReference type="InterPro" id="IPR046350">
    <property type="entry name" value="Cystatin_sf"/>
</dbReference>
<evidence type="ECO:0000256" key="2">
    <source>
        <dbReference type="ARBA" id="ARBA00022704"/>
    </source>
</evidence>
<dbReference type="Proteomes" id="UP001558713">
    <property type="component" value="Unassembled WGS sequence"/>
</dbReference>
<name>A0ABD0ZDQ0_CARAN</name>
<dbReference type="PANTHER" id="PTHR47364">
    <property type="entry name" value="CYSTEINE PROTEINASE INHIBITOR 5"/>
    <property type="match status" value="1"/>
</dbReference>
<reference evidence="5 6" key="1">
    <citation type="submission" date="2024-04" db="EMBL/GenBank/DDBJ databases">
        <title>Genome assembly C_amara_ONT_v2.</title>
        <authorList>
            <person name="Yant L."/>
            <person name="Moore C."/>
            <person name="Slenker M."/>
        </authorList>
    </citation>
    <scope>NUCLEOTIDE SEQUENCE [LARGE SCALE GENOMIC DNA]</scope>
    <source>
        <tissue evidence="5">Leaf</tissue>
    </source>
</reference>
<dbReference type="PANTHER" id="PTHR47364:SF2">
    <property type="entry name" value="CYSTEINE PROTEINASE INHIBITOR 5"/>
    <property type="match status" value="1"/>
</dbReference>
<keyword evidence="2" id="KW-0789">Thiol protease inhibitor</keyword>
<dbReference type="CDD" id="cd00042">
    <property type="entry name" value="CY"/>
    <property type="match status" value="1"/>
</dbReference>
<dbReference type="Pfam" id="PF16845">
    <property type="entry name" value="SQAPI"/>
    <property type="match status" value="1"/>
</dbReference>
<proteinExistence type="predicted"/>
<feature type="compositionally biased region" description="Basic and acidic residues" evidence="3">
    <location>
        <begin position="1"/>
        <end position="19"/>
    </location>
</feature>
<feature type="domain" description="Cystatin" evidence="4">
    <location>
        <begin position="22"/>
        <end position="110"/>
    </location>
</feature>
<evidence type="ECO:0000313" key="6">
    <source>
        <dbReference type="Proteomes" id="UP001558713"/>
    </source>
</evidence>
<dbReference type="AlphaFoldDB" id="A0ABD0ZDQ0"/>
<accession>A0ABD0ZDQ0</accession>
<protein>
    <submittedName>
        <fullName evidence="5">Cysteine proteinase inhibitor 5</fullName>
    </submittedName>
</protein>
<organism evidence="5 6">
    <name type="scientific">Cardamine amara subsp. amara</name>
    <dbReference type="NCBI Taxonomy" id="228776"/>
    <lineage>
        <taxon>Eukaryota</taxon>
        <taxon>Viridiplantae</taxon>
        <taxon>Streptophyta</taxon>
        <taxon>Embryophyta</taxon>
        <taxon>Tracheophyta</taxon>
        <taxon>Spermatophyta</taxon>
        <taxon>Magnoliopsida</taxon>
        <taxon>eudicotyledons</taxon>
        <taxon>Gunneridae</taxon>
        <taxon>Pentapetalae</taxon>
        <taxon>rosids</taxon>
        <taxon>malvids</taxon>
        <taxon>Brassicales</taxon>
        <taxon>Brassicaceae</taxon>
        <taxon>Cardamineae</taxon>
        <taxon>Cardamine</taxon>
    </lineage>
</organism>
<keyword evidence="1" id="KW-0646">Protease inhibitor</keyword>